<dbReference type="OrthoDB" id="185373at2759"/>
<feature type="domain" description="DYW" evidence="4">
    <location>
        <begin position="549"/>
        <end position="641"/>
    </location>
</feature>
<dbReference type="Pfam" id="PF13041">
    <property type="entry name" value="PPR_2"/>
    <property type="match status" value="2"/>
</dbReference>
<dbReference type="InterPro" id="IPR046848">
    <property type="entry name" value="E_motif"/>
</dbReference>
<comment type="caution">
    <text evidence="5">The sequence shown here is derived from an EMBL/GenBank/DDBJ whole genome shotgun (WGS) entry which is preliminary data.</text>
</comment>
<organism evidence="5 6">
    <name type="scientific">Pisum sativum</name>
    <name type="common">Garden pea</name>
    <name type="synonym">Lathyrus oleraceus</name>
    <dbReference type="NCBI Taxonomy" id="3888"/>
    <lineage>
        <taxon>Eukaryota</taxon>
        <taxon>Viridiplantae</taxon>
        <taxon>Streptophyta</taxon>
        <taxon>Embryophyta</taxon>
        <taxon>Tracheophyta</taxon>
        <taxon>Spermatophyta</taxon>
        <taxon>Magnoliopsida</taxon>
        <taxon>eudicotyledons</taxon>
        <taxon>Gunneridae</taxon>
        <taxon>Pentapetalae</taxon>
        <taxon>rosids</taxon>
        <taxon>fabids</taxon>
        <taxon>Fabales</taxon>
        <taxon>Fabaceae</taxon>
        <taxon>Papilionoideae</taxon>
        <taxon>50 kb inversion clade</taxon>
        <taxon>NPAAA clade</taxon>
        <taxon>Hologalegina</taxon>
        <taxon>IRL clade</taxon>
        <taxon>Fabeae</taxon>
        <taxon>Lathyrus</taxon>
    </lineage>
</organism>
<proteinExistence type="inferred from homology"/>
<evidence type="ECO:0000256" key="2">
    <source>
        <dbReference type="ARBA" id="ARBA00022737"/>
    </source>
</evidence>
<dbReference type="EMBL" id="JAMSHJ010000007">
    <property type="protein sequence ID" value="KAI5391708.1"/>
    <property type="molecule type" value="Genomic_DNA"/>
</dbReference>
<dbReference type="InterPro" id="IPR046960">
    <property type="entry name" value="PPR_At4g14850-like_plant"/>
</dbReference>
<dbReference type="GO" id="GO:0009451">
    <property type="term" value="P:RNA modification"/>
    <property type="evidence" value="ECO:0007669"/>
    <property type="project" value="InterPro"/>
</dbReference>
<evidence type="ECO:0000313" key="5">
    <source>
        <dbReference type="EMBL" id="KAI5391708.1"/>
    </source>
</evidence>
<keyword evidence="2" id="KW-0677">Repeat</keyword>
<evidence type="ECO:0000259" key="4">
    <source>
        <dbReference type="Pfam" id="PF14432"/>
    </source>
</evidence>
<feature type="repeat" description="PPR" evidence="3">
    <location>
        <begin position="201"/>
        <end position="235"/>
    </location>
</feature>
<dbReference type="InterPro" id="IPR011990">
    <property type="entry name" value="TPR-like_helical_dom_sf"/>
</dbReference>
<evidence type="ECO:0000256" key="3">
    <source>
        <dbReference type="PROSITE-ProRule" id="PRU00708"/>
    </source>
</evidence>
<accession>A0A9D4VWN7</accession>
<dbReference type="Gene3D" id="1.25.40.10">
    <property type="entry name" value="Tetratricopeptide repeat domain"/>
    <property type="match status" value="3"/>
</dbReference>
<evidence type="ECO:0000313" key="6">
    <source>
        <dbReference type="Proteomes" id="UP001058974"/>
    </source>
</evidence>
<dbReference type="Gramene" id="PSAT_LOCUS29491_t1">
    <property type="protein sequence ID" value="CAL5211031.1"/>
    <property type="gene ID" value="PSAT_LOCUS29491"/>
</dbReference>
<dbReference type="Pfam" id="PF14432">
    <property type="entry name" value="DYW_deaminase"/>
    <property type="match status" value="1"/>
</dbReference>
<dbReference type="Gramene" id="Psat07G0649400-T1">
    <property type="protein sequence ID" value="KAI5391708.1"/>
    <property type="gene ID" value="KIW84_076494"/>
</dbReference>
<name>A0A9D4VWN7_PEA</name>
<dbReference type="Proteomes" id="UP001058974">
    <property type="component" value="Chromosome 7"/>
</dbReference>
<dbReference type="FunFam" id="1.25.40.10:FF:000470">
    <property type="entry name" value="Pentatricopeptide repeat-containing protein At5g66520"/>
    <property type="match status" value="1"/>
</dbReference>
<feature type="repeat" description="PPR" evidence="3">
    <location>
        <begin position="236"/>
        <end position="266"/>
    </location>
</feature>
<dbReference type="InterPro" id="IPR002885">
    <property type="entry name" value="PPR_rpt"/>
</dbReference>
<evidence type="ECO:0000256" key="1">
    <source>
        <dbReference type="ARBA" id="ARBA00006643"/>
    </source>
</evidence>
<gene>
    <name evidence="5" type="ORF">KIW84_076494</name>
</gene>
<feature type="repeat" description="PPR" evidence="3">
    <location>
        <begin position="334"/>
        <end position="368"/>
    </location>
</feature>
<dbReference type="Pfam" id="PF20431">
    <property type="entry name" value="E_motif"/>
    <property type="match status" value="1"/>
</dbReference>
<dbReference type="GO" id="GO:0003729">
    <property type="term" value="F:mRNA binding"/>
    <property type="evidence" value="ECO:0007669"/>
    <property type="project" value="UniProtKB-ARBA"/>
</dbReference>
<dbReference type="FunFam" id="1.25.40.10:FF:000333">
    <property type="entry name" value="Pentatricopeptide repeat-containing protein"/>
    <property type="match status" value="1"/>
</dbReference>
<dbReference type="PANTHER" id="PTHR47926">
    <property type="entry name" value="PENTATRICOPEPTIDE REPEAT-CONTAINING PROTEIN"/>
    <property type="match status" value="1"/>
</dbReference>
<dbReference type="PANTHER" id="PTHR47926:SF452">
    <property type="entry name" value="PENTATRICOPEPTIDE REPEAT-CONTAINING PROTEIN"/>
    <property type="match status" value="1"/>
</dbReference>
<feature type="repeat" description="PPR" evidence="3">
    <location>
        <begin position="369"/>
        <end position="404"/>
    </location>
</feature>
<dbReference type="NCBIfam" id="TIGR00756">
    <property type="entry name" value="PPR"/>
    <property type="match status" value="4"/>
</dbReference>
<keyword evidence="6" id="KW-1185">Reference proteome</keyword>
<dbReference type="AlphaFoldDB" id="A0A9D4VWN7"/>
<dbReference type="Pfam" id="PF01535">
    <property type="entry name" value="PPR"/>
    <property type="match status" value="3"/>
</dbReference>
<dbReference type="InterPro" id="IPR032867">
    <property type="entry name" value="DYW_dom"/>
</dbReference>
<dbReference type="SUPFAM" id="SSF48452">
    <property type="entry name" value="TPR-like"/>
    <property type="match status" value="1"/>
</dbReference>
<protein>
    <submittedName>
        <fullName evidence="5">Pentatricopeptide repeat-containing protein</fullName>
    </submittedName>
</protein>
<dbReference type="PROSITE" id="PS51375">
    <property type="entry name" value="PPR"/>
    <property type="match status" value="4"/>
</dbReference>
<reference evidence="5 6" key="1">
    <citation type="journal article" date="2022" name="Nat. Genet.">
        <title>Improved pea reference genome and pan-genome highlight genomic features and evolutionary characteristics.</title>
        <authorList>
            <person name="Yang T."/>
            <person name="Liu R."/>
            <person name="Luo Y."/>
            <person name="Hu S."/>
            <person name="Wang D."/>
            <person name="Wang C."/>
            <person name="Pandey M.K."/>
            <person name="Ge S."/>
            <person name="Xu Q."/>
            <person name="Li N."/>
            <person name="Li G."/>
            <person name="Huang Y."/>
            <person name="Saxena R.K."/>
            <person name="Ji Y."/>
            <person name="Li M."/>
            <person name="Yan X."/>
            <person name="He Y."/>
            <person name="Liu Y."/>
            <person name="Wang X."/>
            <person name="Xiang C."/>
            <person name="Varshney R.K."/>
            <person name="Ding H."/>
            <person name="Gao S."/>
            <person name="Zong X."/>
        </authorList>
    </citation>
    <scope>NUCLEOTIDE SEQUENCE [LARGE SCALE GENOMIC DNA]</scope>
    <source>
        <strain evidence="5 6">cv. Zhongwan 6</strain>
    </source>
</reference>
<sequence>MNNPMLKPQTTPYHHPQHLIPHIKNCKTIQQLKQLHAIFIKTNKTNDPTVSTELLKLSATSDFRDPTYALSLFDQMSQPNCFAWNTVIRALADSSSNANNALLIFCQMLSDDGVVEPNSFTFPSVLKACSVVAGLEEGKQVHGLVVKYGFVDDEFVVSNLLRMYVMCGSTEDAGVLFRRSVDCVSDGNGMVVRGKRRQEGNVVLCNVMIDGYVKIGKIDAARELFDKMVERSVVSWNAMISGYAQNGFFMEAVDLFHRMMEMGDVSPNRVTLVSVLPAISRLGALELGKWVHLYAERNGVRIDEVLGSALVDMYAKCGSIEKAIQVFERLSKTNVIAWNAIIGGLAMHGKAKDVLDCFSRMKRNGVSPSDVTYIAILSACSYAGLVEKGRSIFNDMVNRVGLEPRIEHYGCMVDLLGRAGYLEEAEELITKMPIRPDDVIWKALLGACKMHKNIEIGRRAAKVLMELAPHDSGAYVALSNLYASSGNWDGVAEVRLMMKELDIRKDPGCSWIEIDGVIHEFLVEDDSHPRAKEIHSMLTEISNKLSLVGHVQDTTQVLLKMDEKHKETLLHYHSEKIAVAFGLISTSPKTTLQIVKNLRICEDCHSSMKLISKVYERSIIVRDRKRFHHFDNGLCSCMDYW</sequence>
<dbReference type="FunFam" id="1.25.40.10:FF:000690">
    <property type="entry name" value="Pentatricopeptide repeat-containing protein"/>
    <property type="match status" value="1"/>
</dbReference>
<comment type="similarity">
    <text evidence="1">Belongs to the PPR family. PCMP-H subfamily.</text>
</comment>
<dbReference type="GO" id="GO:0008270">
    <property type="term" value="F:zinc ion binding"/>
    <property type="evidence" value="ECO:0007669"/>
    <property type="project" value="InterPro"/>
</dbReference>